<reference evidence="2" key="2">
    <citation type="submission" date="2019-02" db="EMBL/GenBank/DDBJ databases">
        <title>Granulicella sibirica sp. nov., a psychrotolerant acidobacterium isolated from an organic soil layer in forested tundra, West Siberia.</title>
        <authorList>
            <person name="Oshkin I.Y."/>
            <person name="Kulichevskaya I.S."/>
            <person name="Rijpstra W.I.C."/>
            <person name="Sinninghe Damste J.S."/>
            <person name="Rakitin A.L."/>
            <person name="Ravin N.V."/>
            <person name="Dedysh S.N."/>
        </authorList>
    </citation>
    <scope>NUCLEOTIDE SEQUENCE [LARGE SCALE GENOMIC DNA]</scope>
    <source>
        <strain evidence="2">AF10</strain>
    </source>
</reference>
<accession>A0A4Q0STN6</accession>
<reference evidence="1 2" key="1">
    <citation type="submission" date="2018-11" db="EMBL/GenBank/DDBJ databases">
        <authorList>
            <person name="Mardanov A.V."/>
            <person name="Ravin N.V."/>
            <person name="Dedysh S.N."/>
        </authorList>
    </citation>
    <scope>NUCLEOTIDE SEQUENCE [LARGE SCALE GENOMIC DNA]</scope>
    <source>
        <strain evidence="1 2">AF10</strain>
    </source>
</reference>
<organism evidence="1 2">
    <name type="scientific">Granulicella sibirica</name>
    <dbReference type="NCBI Taxonomy" id="2479048"/>
    <lineage>
        <taxon>Bacteria</taxon>
        <taxon>Pseudomonadati</taxon>
        <taxon>Acidobacteriota</taxon>
        <taxon>Terriglobia</taxon>
        <taxon>Terriglobales</taxon>
        <taxon>Acidobacteriaceae</taxon>
        <taxon>Granulicella</taxon>
    </lineage>
</organism>
<dbReference type="Pfam" id="PF02643">
    <property type="entry name" value="DUF192"/>
    <property type="match status" value="1"/>
</dbReference>
<dbReference type="OrthoDB" id="121066at2"/>
<dbReference type="PANTHER" id="PTHR37953">
    <property type="entry name" value="UPF0127 PROTEIN MJ1496"/>
    <property type="match status" value="1"/>
</dbReference>
<dbReference type="PANTHER" id="PTHR37953:SF1">
    <property type="entry name" value="UPF0127 PROTEIN MJ1496"/>
    <property type="match status" value="1"/>
</dbReference>
<dbReference type="InterPro" id="IPR003795">
    <property type="entry name" value="DUF192"/>
</dbReference>
<evidence type="ECO:0000313" key="1">
    <source>
        <dbReference type="EMBL" id="RXH54345.1"/>
    </source>
</evidence>
<dbReference type="InterPro" id="IPR038695">
    <property type="entry name" value="Saro_0823-like_sf"/>
</dbReference>
<dbReference type="EMBL" id="RDSM01000004">
    <property type="protein sequence ID" value="RXH54345.1"/>
    <property type="molecule type" value="Genomic_DNA"/>
</dbReference>
<gene>
    <name evidence="1" type="ORF">GRAN_4641</name>
</gene>
<dbReference type="RefSeq" id="WP_128915245.1">
    <property type="nucleotide sequence ID" value="NZ_RDSM01000004.1"/>
</dbReference>
<dbReference type="Proteomes" id="UP000289437">
    <property type="component" value="Unassembled WGS sequence"/>
</dbReference>
<name>A0A4Q0STN6_9BACT</name>
<sequence>MDTLQRNGILVINATNGAIVCSSGHIANTFVLRLKGLLGKRGMQDDAGLLITPSSGVHTFGMLFPIDIISLDKNNRVLGAWERTGPWKMRGLTLRTRSVLELPAGKIRRSGIIVGDRLIIEVRR</sequence>
<evidence type="ECO:0008006" key="3">
    <source>
        <dbReference type="Google" id="ProtNLM"/>
    </source>
</evidence>
<keyword evidence="2" id="KW-1185">Reference proteome</keyword>
<comment type="caution">
    <text evidence="1">The sequence shown here is derived from an EMBL/GenBank/DDBJ whole genome shotgun (WGS) entry which is preliminary data.</text>
</comment>
<protein>
    <recommendedName>
        <fullName evidence="3">DUF192 domain-containing protein</fullName>
    </recommendedName>
</protein>
<evidence type="ECO:0000313" key="2">
    <source>
        <dbReference type="Proteomes" id="UP000289437"/>
    </source>
</evidence>
<dbReference type="AlphaFoldDB" id="A0A4Q0STN6"/>
<dbReference type="Gene3D" id="2.60.120.1140">
    <property type="entry name" value="Protein of unknown function DUF192"/>
    <property type="match status" value="1"/>
</dbReference>
<proteinExistence type="predicted"/>